<sequence>MRLNILRTCDLCAPLFSCSLVASSQSRARPWN</sequence>
<reference evidence="1" key="1">
    <citation type="submission" date="2014-11" db="EMBL/GenBank/DDBJ databases">
        <authorList>
            <person name="Amaro Gonzalez C."/>
        </authorList>
    </citation>
    <scope>NUCLEOTIDE SEQUENCE</scope>
</reference>
<name>A0A0E9TS23_ANGAN</name>
<accession>A0A0E9TS23</accession>
<dbReference type="EMBL" id="GBXM01052231">
    <property type="protein sequence ID" value="JAH56346.1"/>
    <property type="molecule type" value="Transcribed_RNA"/>
</dbReference>
<dbReference type="AlphaFoldDB" id="A0A0E9TS23"/>
<protein>
    <submittedName>
        <fullName evidence="1">Uncharacterized protein</fullName>
    </submittedName>
</protein>
<organism evidence="1">
    <name type="scientific">Anguilla anguilla</name>
    <name type="common">European freshwater eel</name>
    <name type="synonym">Muraena anguilla</name>
    <dbReference type="NCBI Taxonomy" id="7936"/>
    <lineage>
        <taxon>Eukaryota</taxon>
        <taxon>Metazoa</taxon>
        <taxon>Chordata</taxon>
        <taxon>Craniata</taxon>
        <taxon>Vertebrata</taxon>
        <taxon>Euteleostomi</taxon>
        <taxon>Actinopterygii</taxon>
        <taxon>Neopterygii</taxon>
        <taxon>Teleostei</taxon>
        <taxon>Anguilliformes</taxon>
        <taxon>Anguillidae</taxon>
        <taxon>Anguilla</taxon>
    </lineage>
</organism>
<evidence type="ECO:0000313" key="1">
    <source>
        <dbReference type="EMBL" id="JAH56346.1"/>
    </source>
</evidence>
<reference evidence="1" key="2">
    <citation type="journal article" date="2015" name="Fish Shellfish Immunol.">
        <title>Early steps in the European eel (Anguilla anguilla)-Vibrio vulnificus interaction in the gills: Role of the RtxA13 toxin.</title>
        <authorList>
            <person name="Callol A."/>
            <person name="Pajuelo D."/>
            <person name="Ebbesson L."/>
            <person name="Teles M."/>
            <person name="MacKenzie S."/>
            <person name="Amaro C."/>
        </authorList>
    </citation>
    <scope>NUCLEOTIDE SEQUENCE</scope>
</reference>
<proteinExistence type="predicted"/>